<dbReference type="RefSeq" id="WP_322412075.1">
    <property type="nucleotide sequence ID" value="NZ_CP139779.1"/>
</dbReference>
<name>A0ABZ0VFJ5_9MICO</name>
<accession>A0ABZ0VFJ5</accession>
<organism evidence="1 2">
    <name type="scientific">Microbacterium invictum</name>
    <dbReference type="NCBI Taxonomy" id="515415"/>
    <lineage>
        <taxon>Bacteria</taxon>
        <taxon>Bacillati</taxon>
        <taxon>Actinomycetota</taxon>
        <taxon>Actinomycetes</taxon>
        <taxon>Micrococcales</taxon>
        <taxon>Microbacteriaceae</taxon>
        <taxon>Microbacterium</taxon>
    </lineage>
</organism>
<protein>
    <recommendedName>
        <fullName evidence="3">DUF3168 domain-containing protein</fullName>
    </recommendedName>
</protein>
<reference evidence="1 2" key="1">
    <citation type="submission" date="2023-06" db="EMBL/GenBank/DDBJ databases">
        <title>Rock-solubilizing bacteria, Microbacterium invictum, promotes re-establishment of vegetation in rocky wasteland by accelerating rock bio-weathering and reshaping soil bacterial community.</title>
        <authorList>
            <person name="Liu C."/>
        </authorList>
    </citation>
    <scope>NUCLEOTIDE SEQUENCE [LARGE SCALE GENOMIC DNA]</scope>
    <source>
        <strain evidence="1 2">X-18</strain>
    </source>
</reference>
<gene>
    <name evidence="1" type="ORF">T9R20_08475</name>
</gene>
<evidence type="ECO:0008006" key="3">
    <source>
        <dbReference type="Google" id="ProtNLM"/>
    </source>
</evidence>
<proteinExistence type="predicted"/>
<keyword evidence="2" id="KW-1185">Reference proteome</keyword>
<dbReference type="EMBL" id="CP139779">
    <property type="protein sequence ID" value="WQB71964.1"/>
    <property type="molecule type" value="Genomic_DNA"/>
</dbReference>
<evidence type="ECO:0000313" key="1">
    <source>
        <dbReference type="EMBL" id="WQB71964.1"/>
    </source>
</evidence>
<dbReference type="Proteomes" id="UP001324533">
    <property type="component" value="Chromosome"/>
</dbReference>
<sequence length="132" mass="14392">MSFEFATVSQDLATYLTENVPEQWQVLDAEKFNGTPSRTILTYSQGNVTTSVDGQTMPRHALGVEFLLGLSVPGTDAAKTLPKLNAELPHLIEVLDTHPQLLWTTAERGRTGAGESFYALTVVAITTLTIQE</sequence>
<evidence type="ECO:0000313" key="2">
    <source>
        <dbReference type="Proteomes" id="UP001324533"/>
    </source>
</evidence>